<feature type="binding site" evidence="4">
    <location>
        <begin position="6"/>
        <end position="10"/>
    </location>
    <ligand>
        <name>ATP</name>
        <dbReference type="ChEBI" id="CHEBI:30616"/>
    </ligand>
</feature>
<dbReference type="NCBIfam" id="TIGR02727">
    <property type="entry name" value="MTHFS_bact"/>
    <property type="match status" value="1"/>
</dbReference>
<comment type="cofactor">
    <cofactor evidence="5">
        <name>Mg(2+)</name>
        <dbReference type="ChEBI" id="CHEBI:18420"/>
    </cofactor>
</comment>
<dbReference type="GO" id="GO:0046872">
    <property type="term" value="F:metal ion binding"/>
    <property type="evidence" value="ECO:0007669"/>
    <property type="project" value="UniProtKB-KW"/>
</dbReference>
<protein>
    <recommendedName>
        <fullName evidence="5">5-formyltetrahydrofolate cyclo-ligase</fullName>
        <ecNumber evidence="5">6.3.3.2</ecNumber>
    </recommendedName>
</protein>
<evidence type="ECO:0000256" key="2">
    <source>
        <dbReference type="ARBA" id="ARBA00022741"/>
    </source>
</evidence>
<dbReference type="GO" id="GO:0035999">
    <property type="term" value="P:tetrahydrofolate interconversion"/>
    <property type="evidence" value="ECO:0007669"/>
    <property type="project" value="TreeGrafter"/>
</dbReference>
<dbReference type="GO" id="GO:0030272">
    <property type="term" value="F:5-formyltetrahydrofolate cyclo-ligase activity"/>
    <property type="evidence" value="ECO:0007669"/>
    <property type="project" value="UniProtKB-EC"/>
</dbReference>
<comment type="caution">
    <text evidence="6">The sequence shown here is derived from an EMBL/GenBank/DDBJ whole genome shotgun (WGS) entry which is preliminary data.</text>
</comment>
<gene>
    <name evidence="6" type="ORF">GCM10011410_20920</name>
</gene>
<dbReference type="PIRSF" id="PIRSF006806">
    <property type="entry name" value="FTHF_cligase"/>
    <property type="match status" value="1"/>
</dbReference>
<reference evidence="6" key="2">
    <citation type="submission" date="2020-09" db="EMBL/GenBank/DDBJ databases">
        <authorList>
            <person name="Sun Q."/>
            <person name="Zhou Y."/>
        </authorList>
    </citation>
    <scope>NUCLEOTIDE SEQUENCE</scope>
    <source>
        <strain evidence="6">CGMCC 1.15478</strain>
    </source>
</reference>
<dbReference type="AlphaFoldDB" id="A0A916UDM5"/>
<evidence type="ECO:0000256" key="5">
    <source>
        <dbReference type="RuleBase" id="RU361279"/>
    </source>
</evidence>
<dbReference type="InterPro" id="IPR002698">
    <property type="entry name" value="FTHF_cligase"/>
</dbReference>
<dbReference type="EC" id="6.3.3.2" evidence="5"/>
<keyword evidence="2 4" id="KW-0547">Nucleotide-binding</keyword>
<evidence type="ECO:0000256" key="1">
    <source>
        <dbReference type="ARBA" id="ARBA00010638"/>
    </source>
</evidence>
<proteinExistence type="inferred from homology"/>
<reference evidence="6" key="1">
    <citation type="journal article" date="2014" name="Int. J. Syst. Evol. Microbiol.">
        <title>Complete genome sequence of Corynebacterium casei LMG S-19264T (=DSM 44701T), isolated from a smear-ripened cheese.</title>
        <authorList>
            <consortium name="US DOE Joint Genome Institute (JGI-PGF)"/>
            <person name="Walter F."/>
            <person name="Albersmeier A."/>
            <person name="Kalinowski J."/>
            <person name="Ruckert C."/>
        </authorList>
    </citation>
    <scope>NUCLEOTIDE SEQUENCE</scope>
    <source>
        <strain evidence="6">CGMCC 1.15478</strain>
    </source>
</reference>
<accession>A0A916UDM5</accession>
<dbReference type="GO" id="GO:0005524">
    <property type="term" value="F:ATP binding"/>
    <property type="evidence" value="ECO:0007669"/>
    <property type="project" value="UniProtKB-KW"/>
</dbReference>
<name>A0A916UDM5_9ACTN</name>
<evidence type="ECO:0000256" key="4">
    <source>
        <dbReference type="PIRSR" id="PIRSR006806-1"/>
    </source>
</evidence>
<evidence type="ECO:0000256" key="3">
    <source>
        <dbReference type="ARBA" id="ARBA00022840"/>
    </source>
</evidence>
<dbReference type="PANTHER" id="PTHR23407:SF1">
    <property type="entry name" value="5-FORMYLTETRAHYDROFOLATE CYCLO-LIGASE"/>
    <property type="match status" value="1"/>
</dbReference>
<evidence type="ECO:0000313" key="6">
    <source>
        <dbReference type="EMBL" id="GGC68034.1"/>
    </source>
</evidence>
<dbReference type="PANTHER" id="PTHR23407">
    <property type="entry name" value="ATPASE INHIBITOR/5-FORMYLTETRAHYDROFOLATE CYCLO-LIGASE"/>
    <property type="match status" value="1"/>
</dbReference>
<comment type="catalytic activity">
    <reaction evidence="5">
        <text>(6S)-5-formyl-5,6,7,8-tetrahydrofolate + ATP = (6R)-5,10-methenyltetrahydrofolate + ADP + phosphate</text>
        <dbReference type="Rhea" id="RHEA:10488"/>
        <dbReference type="ChEBI" id="CHEBI:30616"/>
        <dbReference type="ChEBI" id="CHEBI:43474"/>
        <dbReference type="ChEBI" id="CHEBI:57455"/>
        <dbReference type="ChEBI" id="CHEBI:57457"/>
        <dbReference type="ChEBI" id="CHEBI:456216"/>
        <dbReference type="EC" id="6.3.3.2"/>
    </reaction>
</comment>
<feature type="binding site" evidence="4">
    <location>
        <begin position="139"/>
        <end position="147"/>
    </location>
    <ligand>
        <name>ATP</name>
        <dbReference type="ChEBI" id="CHEBI:30616"/>
    </ligand>
</feature>
<dbReference type="RefSeq" id="WP_188674150.1">
    <property type="nucleotide sequence ID" value="NZ_BMJH01000002.1"/>
</dbReference>
<dbReference type="GO" id="GO:0009396">
    <property type="term" value="P:folic acid-containing compound biosynthetic process"/>
    <property type="evidence" value="ECO:0007669"/>
    <property type="project" value="TreeGrafter"/>
</dbReference>
<dbReference type="InterPro" id="IPR037171">
    <property type="entry name" value="NagB/RpiA_transferase-like"/>
</dbReference>
<dbReference type="Gene3D" id="3.40.50.10420">
    <property type="entry name" value="NagB/RpiA/CoA transferase-like"/>
    <property type="match status" value="1"/>
</dbReference>
<keyword evidence="3 4" id="KW-0067">ATP-binding</keyword>
<sequence length="201" mass="21382">MTNGDKATWRTFFVHARATLTEADRSADAAALTTHMVTAALEARNRTGCATVAAYVATQTEPGSLDALYALHEADMRVVLPVTAPGNTLDWAEYQGPQRLVRGAYGLLEPAGPRLGVEVLESCCVIFVPALGVGFSGERLGRGAGYYDRALAGAGVAAQRVAIVRDEEFVPELPYAEHDVMMDAVITPGRGYVSLPIKSTN</sequence>
<feature type="binding site" evidence="4">
    <location>
        <position position="56"/>
    </location>
    <ligand>
        <name>substrate</name>
    </ligand>
</feature>
<keyword evidence="7" id="KW-1185">Reference proteome</keyword>
<keyword evidence="5" id="KW-0479">Metal-binding</keyword>
<keyword evidence="5" id="KW-0460">Magnesium</keyword>
<dbReference type="Proteomes" id="UP000641514">
    <property type="component" value="Unassembled WGS sequence"/>
</dbReference>
<dbReference type="EMBL" id="BMJH01000002">
    <property type="protein sequence ID" value="GGC68034.1"/>
    <property type="molecule type" value="Genomic_DNA"/>
</dbReference>
<dbReference type="InterPro" id="IPR024185">
    <property type="entry name" value="FTHF_cligase-like_sf"/>
</dbReference>
<dbReference type="SUPFAM" id="SSF100950">
    <property type="entry name" value="NagB/RpiA/CoA transferase-like"/>
    <property type="match status" value="1"/>
</dbReference>
<dbReference type="Pfam" id="PF01812">
    <property type="entry name" value="5-FTHF_cyc-lig"/>
    <property type="match status" value="1"/>
</dbReference>
<comment type="similarity">
    <text evidence="1 5">Belongs to the 5-formyltetrahydrofolate cyclo-ligase family.</text>
</comment>
<evidence type="ECO:0000313" key="7">
    <source>
        <dbReference type="Proteomes" id="UP000641514"/>
    </source>
</evidence>
<organism evidence="6 7">
    <name type="scientific">Hoyosella rhizosphaerae</name>
    <dbReference type="NCBI Taxonomy" id="1755582"/>
    <lineage>
        <taxon>Bacteria</taxon>
        <taxon>Bacillati</taxon>
        <taxon>Actinomycetota</taxon>
        <taxon>Actinomycetes</taxon>
        <taxon>Mycobacteriales</taxon>
        <taxon>Hoyosellaceae</taxon>
        <taxon>Hoyosella</taxon>
    </lineage>
</organism>
<feature type="binding site" evidence="4">
    <location>
        <position position="61"/>
    </location>
    <ligand>
        <name>substrate</name>
    </ligand>
</feature>